<keyword evidence="1" id="KW-0812">Transmembrane</keyword>
<dbReference type="Pfam" id="PF13787">
    <property type="entry name" value="HXXEE"/>
    <property type="match status" value="1"/>
</dbReference>
<accession>A0A1Q8WU53</accession>
<dbReference type="InterPro" id="IPR025671">
    <property type="entry name" value="HXXEE"/>
</dbReference>
<dbReference type="EMBL" id="MSKS01000011">
    <property type="protein sequence ID" value="OLO71524.1"/>
    <property type="molecule type" value="Genomic_DNA"/>
</dbReference>
<dbReference type="RefSeq" id="WP_075390016.1">
    <property type="nucleotide sequence ID" value="NZ_MSKS01000011.1"/>
</dbReference>
<comment type="caution">
    <text evidence="2">The sequence shown here is derived from an EMBL/GenBank/DDBJ whole genome shotgun (WGS) entry which is preliminary data.</text>
</comment>
<dbReference type="Proteomes" id="UP000185963">
    <property type="component" value="Unassembled WGS sequence"/>
</dbReference>
<keyword evidence="1" id="KW-1133">Transmembrane helix</keyword>
<protein>
    <recommendedName>
        <fullName evidence="4">HXXEE domain-containing protein</fullName>
    </recommendedName>
</protein>
<evidence type="ECO:0000313" key="3">
    <source>
        <dbReference type="Proteomes" id="UP000185963"/>
    </source>
</evidence>
<dbReference type="AlphaFoldDB" id="A0A1Q8WU53"/>
<organism evidence="2 3">
    <name type="scientific">Actinomyces oris</name>
    <dbReference type="NCBI Taxonomy" id="544580"/>
    <lineage>
        <taxon>Bacteria</taxon>
        <taxon>Bacillati</taxon>
        <taxon>Actinomycetota</taxon>
        <taxon>Actinomycetes</taxon>
        <taxon>Actinomycetales</taxon>
        <taxon>Actinomycetaceae</taxon>
        <taxon>Actinomyces</taxon>
    </lineage>
</organism>
<feature type="transmembrane region" description="Helical" evidence="1">
    <location>
        <begin position="6"/>
        <end position="28"/>
    </location>
</feature>
<evidence type="ECO:0000313" key="2">
    <source>
        <dbReference type="EMBL" id="OLO71524.1"/>
    </source>
</evidence>
<feature type="transmembrane region" description="Helical" evidence="1">
    <location>
        <begin position="103"/>
        <end position="122"/>
    </location>
</feature>
<feature type="transmembrane region" description="Helical" evidence="1">
    <location>
        <begin position="128"/>
        <end position="150"/>
    </location>
</feature>
<keyword evidence="1" id="KW-0472">Membrane</keyword>
<proteinExistence type="predicted"/>
<gene>
    <name evidence="2" type="ORF">BKH20_03950</name>
</gene>
<name>A0A1Q8WU53_9ACTO</name>
<sequence length="167" mass="19740">MSFLLGYWALPILFILHDFEEMVFLPLWKRRSKFRALPNQADYFGETRDGSAFTVGVLEEFVILLTVSYVCSLTRGDELYLCFCVAYSLHFLIHYRMCFRFRGYVPGVVTVTLQVPLMWFIISHYWRVNILTVACFMLVMVVVYGNLYVMHRLMPRIERRFVGYAQG</sequence>
<evidence type="ECO:0000256" key="1">
    <source>
        <dbReference type="SAM" id="Phobius"/>
    </source>
</evidence>
<evidence type="ECO:0008006" key="4">
    <source>
        <dbReference type="Google" id="ProtNLM"/>
    </source>
</evidence>
<dbReference type="OrthoDB" id="5195477at2"/>
<reference evidence="2 3" key="1">
    <citation type="submission" date="2016-12" db="EMBL/GenBank/DDBJ databases">
        <title>Genomic comparison of strains in the 'Actinomyces naeslundii' group.</title>
        <authorList>
            <person name="Mughal S.R."/>
            <person name="Do T."/>
            <person name="Gilbert S.C."/>
            <person name="Witherden E.A."/>
            <person name="Didelot X."/>
            <person name="Beighton D."/>
        </authorList>
    </citation>
    <scope>NUCLEOTIDE SEQUENCE [LARGE SCALE GENOMIC DNA]</scope>
    <source>
        <strain evidence="2 3">WE8B-23</strain>
    </source>
</reference>